<evidence type="ECO:0000256" key="4">
    <source>
        <dbReference type="ARBA" id="ARBA00022729"/>
    </source>
</evidence>
<evidence type="ECO:0000256" key="6">
    <source>
        <dbReference type="ARBA" id="ARBA00022889"/>
    </source>
</evidence>
<keyword evidence="3 13" id="KW-0812">Transmembrane</keyword>
<feature type="repeat" description="FG-GAP" evidence="12">
    <location>
        <begin position="280"/>
        <end position="341"/>
    </location>
</feature>
<keyword evidence="11" id="KW-0325">Glycoprotein</keyword>
<dbReference type="InterPro" id="IPR048286">
    <property type="entry name" value="Integrin_alpha_Ig-like_3"/>
</dbReference>
<dbReference type="InterPro" id="IPR048285">
    <property type="entry name" value="Integrin_alpha_Ig-like_2"/>
</dbReference>
<dbReference type="AlphaFoldDB" id="A0AAV7JDN4"/>
<evidence type="ECO:0000256" key="1">
    <source>
        <dbReference type="ARBA" id="ARBA00004479"/>
    </source>
</evidence>
<name>A0AAV7JDN4_9METZ</name>
<dbReference type="GO" id="GO:0033627">
    <property type="term" value="P:cell adhesion mediated by integrin"/>
    <property type="evidence" value="ECO:0007669"/>
    <property type="project" value="TreeGrafter"/>
</dbReference>
<evidence type="ECO:0000256" key="12">
    <source>
        <dbReference type="PROSITE-ProRule" id="PRU00803"/>
    </source>
</evidence>
<keyword evidence="4 13" id="KW-0732">Signal</keyword>
<dbReference type="PROSITE" id="PS51470">
    <property type="entry name" value="FG_GAP"/>
    <property type="match status" value="4"/>
</dbReference>
<dbReference type="PANTHER" id="PTHR23220">
    <property type="entry name" value="INTEGRIN ALPHA"/>
    <property type="match status" value="1"/>
</dbReference>
<keyword evidence="8 13" id="KW-0401">Integrin</keyword>
<dbReference type="Gene3D" id="2.130.10.130">
    <property type="entry name" value="Integrin alpha, N-terminal"/>
    <property type="match status" value="1"/>
</dbReference>
<evidence type="ECO:0000313" key="16">
    <source>
        <dbReference type="EMBL" id="KAI6646877.1"/>
    </source>
</evidence>
<dbReference type="EMBL" id="JAKMXF010000351">
    <property type="protein sequence ID" value="KAI6646877.1"/>
    <property type="molecule type" value="Genomic_DNA"/>
</dbReference>
<dbReference type="GO" id="GO:0005178">
    <property type="term" value="F:integrin binding"/>
    <property type="evidence" value="ECO:0007669"/>
    <property type="project" value="TreeGrafter"/>
</dbReference>
<evidence type="ECO:0000256" key="5">
    <source>
        <dbReference type="ARBA" id="ARBA00022737"/>
    </source>
</evidence>
<dbReference type="InterPro" id="IPR013519">
    <property type="entry name" value="Int_alpha_beta-p"/>
</dbReference>
<dbReference type="SUPFAM" id="SSF69318">
    <property type="entry name" value="Integrin alpha N-terminal domain"/>
    <property type="match status" value="1"/>
</dbReference>
<gene>
    <name evidence="16" type="ORF">LOD99_9146</name>
</gene>
<evidence type="ECO:0000259" key="14">
    <source>
        <dbReference type="Pfam" id="PF20805"/>
    </source>
</evidence>
<feature type="repeat" description="FG-GAP" evidence="12">
    <location>
        <begin position="343"/>
        <end position="400"/>
    </location>
</feature>
<dbReference type="Gene3D" id="2.60.40.1460">
    <property type="entry name" value="Integrin domains. Chain A, domain 2"/>
    <property type="match status" value="1"/>
</dbReference>
<evidence type="ECO:0000256" key="7">
    <source>
        <dbReference type="ARBA" id="ARBA00022989"/>
    </source>
</evidence>
<feature type="signal peptide" evidence="13">
    <location>
        <begin position="1"/>
        <end position="17"/>
    </location>
</feature>
<comment type="caution">
    <text evidence="16">The sequence shown here is derived from an EMBL/GenBank/DDBJ whole genome shotgun (WGS) entry which is preliminary data.</text>
</comment>
<keyword evidence="6 13" id="KW-0130">Cell adhesion</keyword>
<evidence type="ECO:0000256" key="13">
    <source>
        <dbReference type="RuleBase" id="RU003762"/>
    </source>
</evidence>
<feature type="repeat" description="FG-GAP" evidence="12">
    <location>
        <begin position="404"/>
        <end position="468"/>
    </location>
</feature>
<comment type="similarity">
    <text evidence="2 13">Belongs to the integrin alpha chain family.</text>
</comment>
<evidence type="ECO:0000256" key="9">
    <source>
        <dbReference type="ARBA" id="ARBA00023136"/>
    </source>
</evidence>
<dbReference type="SUPFAM" id="SSF69179">
    <property type="entry name" value="Integrin domains"/>
    <property type="match status" value="2"/>
</dbReference>
<dbReference type="Pfam" id="PF20805">
    <property type="entry name" value="Integrin_A_Ig_2"/>
    <property type="match status" value="1"/>
</dbReference>
<evidence type="ECO:0000259" key="15">
    <source>
        <dbReference type="Pfam" id="PF20806"/>
    </source>
</evidence>
<dbReference type="GO" id="GO:0008305">
    <property type="term" value="C:integrin complex"/>
    <property type="evidence" value="ECO:0007669"/>
    <property type="project" value="InterPro"/>
</dbReference>
<evidence type="ECO:0000256" key="10">
    <source>
        <dbReference type="ARBA" id="ARBA00023170"/>
    </source>
</evidence>
<dbReference type="Proteomes" id="UP001165289">
    <property type="component" value="Unassembled WGS sequence"/>
</dbReference>
<dbReference type="PANTHER" id="PTHR23220:SF122">
    <property type="entry name" value="INTEGRIN ALPHA-PS1"/>
    <property type="match status" value="1"/>
</dbReference>
<dbReference type="SMART" id="SM00191">
    <property type="entry name" value="Int_alpha"/>
    <property type="match status" value="5"/>
</dbReference>
<sequence length="1058" mass="118801">MDLLFFIILLLLSTNESFENNIDVHNSVNYQSLDITSLFGYSVKIYSDSISPPSLLIGAPRSEGSPFVPRTGNVFSCSVSNSSFCIPLNFTKLNAPNERRQDTAEVGEYIAERKDNMWLGVSIETNLNGHIITCGHRYVNTGNGDNLYMHGQCHFLSGLNSSSDILQPCKSCNLYAYYQCLAGLGLNIDSDGLAPLIGTPGAKQFTGEVFYGRNFESCSSQFSPENFDPNENGEDALFGFSITRGRLINRNYEDIISSMPRYNYLYGGIAIFRNESGLISNTLIISGEHFGAYFGHSLITSDIDGDGIDEIIVGLPNYSSNLLSEVGLVQIFFYSSVLSGFTNITLHHPDPIDFARFGYSLANLGDINKVGGAEFAIGAPFGSHSGIVYIFTWSSIHSFPILYQKVDSNSLSSVRNISSFGSSISPGLDVDGNNYEDILIGAPQSSNAILMHTFPVIYLDSLFSFNTEHIYTRNSDTCDISLNGIGLEPVCFQLIFSLSFFGKSTPKNANVSLDILLDKILFQRSYRFRVYFVRENEKVNILRIPNFIIGQGEPKIIISELVYVESNPIDLFTPVEFHASVFESNLNNSSDYFKDVKILGDTSFSKTLEIRNVNCGADNICESDLVITGNISFSQDRLRTVDYQYFIVNEVKHVVLNFSISNKKEEALSPIFSLHLPPALYFNRILDQEFRIHNETTFLNDSSLILIDLAPSLVRDEFIFITIILSSSKSAYQFDNIIIRFSVKSINYENPSLLFDNSGVFIVPVKRSAILQLQAFLQTDQVYYNKSNPFDISSIHSSTLQSIGNEVTHSYSLNNLKSSDVSRIRINFHWPLGNISSNMFLLYLVSLQYDSTSAVVRCDEKYFNYLNLSSHDHPINAKESIRSTNTYRLFKRDTSPLSNYIDCDSHPDYYVVFSCHVFNLSASQGIKFTVKSRVFEPTLIALSPIPVDWQISTKVSMDIVEAGIDFISTIPVNKKIFLVTYISPQDISLTYFVLQWYHIIPIILSVSIPFVLFIVIFIALYVCGFFKIKKRGRIDMHTATDEEFEEETTNLNVISNPD</sequence>
<feature type="chain" id="PRO_5043096390" evidence="13">
    <location>
        <begin position="18"/>
        <end position="1058"/>
    </location>
</feature>
<keyword evidence="10 13" id="KW-0675">Receptor</keyword>
<keyword evidence="5" id="KW-0677">Repeat</keyword>
<proteinExistence type="inferred from homology"/>
<dbReference type="InterPro" id="IPR028994">
    <property type="entry name" value="Integrin_alpha_N"/>
</dbReference>
<evidence type="ECO:0000256" key="11">
    <source>
        <dbReference type="ARBA" id="ARBA00023180"/>
    </source>
</evidence>
<protein>
    <submittedName>
        <fullName evidence="16">Integrin alpha</fullName>
    </submittedName>
</protein>
<evidence type="ECO:0000256" key="3">
    <source>
        <dbReference type="ARBA" id="ARBA00022692"/>
    </source>
</evidence>
<feature type="domain" description="Integrin alpha third immunoglobulin-like" evidence="15">
    <location>
        <begin position="772"/>
        <end position="941"/>
    </location>
</feature>
<dbReference type="GO" id="GO:0007160">
    <property type="term" value="P:cell-matrix adhesion"/>
    <property type="evidence" value="ECO:0007669"/>
    <property type="project" value="TreeGrafter"/>
</dbReference>
<dbReference type="PRINTS" id="PR01185">
    <property type="entry name" value="INTEGRINA"/>
</dbReference>
<evidence type="ECO:0000313" key="17">
    <source>
        <dbReference type="Proteomes" id="UP001165289"/>
    </source>
</evidence>
<accession>A0AAV7JDN4</accession>
<dbReference type="Pfam" id="PF20806">
    <property type="entry name" value="Integrin_A_Ig_3"/>
    <property type="match status" value="1"/>
</dbReference>
<organism evidence="16 17">
    <name type="scientific">Oopsacas minuta</name>
    <dbReference type="NCBI Taxonomy" id="111878"/>
    <lineage>
        <taxon>Eukaryota</taxon>
        <taxon>Metazoa</taxon>
        <taxon>Porifera</taxon>
        <taxon>Hexactinellida</taxon>
        <taxon>Hexasterophora</taxon>
        <taxon>Lyssacinosida</taxon>
        <taxon>Leucopsacidae</taxon>
        <taxon>Oopsacas</taxon>
    </lineage>
</organism>
<feature type="repeat" description="FG-GAP" evidence="12">
    <location>
        <begin position="25"/>
        <end position="86"/>
    </location>
</feature>
<feature type="transmembrane region" description="Helical" evidence="13">
    <location>
        <begin position="996"/>
        <end position="1026"/>
    </location>
</feature>
<dbReference type="InterPro" id="IPR013517">
    <property type="entry name" value="FG-GAP"/>
</dbReference>
<keyword evidence="9 13" id="KW-0472">Membrane</keyword>
<dbReference type="InterPro" id="IPR032695">
    <property type="entry name" value="Integrin_dom_sf"/>
</dbReference>
<dbReference type="GO" id="GO:0098609">
    <property type="term" value="P:cell-cell adhesion"/>
    <property type="evidence" value="ECO:0007669"/>
    <property type="project" value="TreeGrafter"/>
</dbReference>
<keyword evidence="7 13" id="KW-1133">Transmembrane helix</keyword>
<feature type="domain" description="Integrin alpha second immunoglobulin-like" evidence="14">
    <location>
        <begin position="615"/>
        <end position="751"/>
    </location>
</feature>
<evidence type="ECO:0000256" key="8">
    <source>
        <dbReference type="ARBA" id="ARBA00023037"/>
    </source>
</evidence>
<dbReference type="GO" id="GO:0007229">
    <property type="term" value="P:integrin-mediated signaling pathway"/>
    <property type="evidence" value="ECO:0007669"/>
    <property type="project" value="UniProtKB-KW"/>
</dbReference>
<evidence type="ECO:0000256" key="2">
    <source>
        <dbReference type="ARBA" id="ARBA00008054"/>
    </source>
</evidence>
<dbReference type="InterPro" id="IPR000413">
    <property type="entry name" value="Integrin_alpha"/>
</dbReference>
<dbReference type="Gene3D" id="2.60.40.1510">
    <property type="entry name" value="ntegrin, alpha v. Chain A, domain 3"/>
    <property type="match status" value="1"/>
</dbReference>
<dbReference type="GO" id="GO:0009897">
    <property type="term" value="C:external side of plasma membrane"/>
    <property type="evidence" value="ECO:0007669"/>
    <property type="project" value="TreeGrafter"/>
</dbReference>
<reference evidence="16 17" key="1">
    <citation type="journal article" date="2023" name="BMC Biol.">
        <title>The compact genome of the sponge Oopsacas minuta (Hexactinellida) is lacking key metazoan core genes.</title>
        <authorList>
            <person name="Santini S."/>
            <person name="Schenkelaars Q."/>
            <person name="Jourda C."/>
            <person name="Duchesne M."/>
            <person name="Belahbib H."/>
            <person name="Rocher C."/>
            <person name="Selva M."/>
            <person name="Riesgo A."/>
            <person name="Vervoort M."/>
            <person name="Leys S.P."/>
            <person name="Kodjabachian L."/>
            <person name="Le Bivic A."/>
            <person name="Borchiellini C."/>
            <person name="Claverie J.M."/>
            <person name="Renard E."/>
        </authorList>
    </citation>
    <scope>NUCLEOTIDE SEQUENCE [LARGE SCALE GENOMIC DNA]</scope>
    <source>
        <strain evidence="16">SPO-2</strain>
    </source>
</reference>
<comment type="subcellular location">
    <subcellularLocation>
        <location evidence="1 13">Membrane</location>
        <topology evidence="1 13">Single-pass type I membrane protein</topology>
    </subcellularLocation>
</comment>
<keyword evidence="17" id="KW-1185">Reference proteome</keyword>
<dbReference type="Pfam" id="PF01839">
    <property type="entry name" value="FG-GAP"/>
    <property type="match status" value="1"/>
</dbReference>
<dbReference type="Gene3D" id="2.60.40.1530">
    <property type="entry name" value="ntegrin, alpha v. Chain A, domain 4"/>
    <property type="match status" value="1"/>
</dbReference>